<organism evidence="1 2">
    <name type="scientific">Chryseobacterium piperi</name>
    <dbReference type="NCBI Taxonomy" id="558152"/>
    <lineage>
        <taxon>Bacteria</taxon>
        <taxon>Pseudomonadati</taxon>
        <taxon>Bacteroidota</taxon>
        <taxon>Flavobacteriia</taxon>
        <taxon>Flavobacteriales</taxon>
        <taxon>Weeksellaceae</taxon>
        <taxon>Chryseobacterium group</taxon>
        <taxon>Chryseobacterium</taxon>
    </lineage>
</organism>
<dbReference type="Proteomes" id="UP000028709">
    <property type="component" value="Unassembled WGS sequence"/>
</dbReference>
<comment type="caution">
    <text evidence="1">The sequence shown here is derived from an EMBL/GenBank/DDBJ whole genome shotgun (WGS) entry which is preliminary data.</text>
</comment>
<dbReference type="AlphaFoldDB" id="A0A086BN65"/>
<proteinExistence type="predicted"/>
<dbReference type="KEGG" id="cpip:CJF12_13375"/>
<reference evidence="1 2" key="1">
    <citation type="submission" date="2014-07" db="EMBL/GenBank/DDBJ databases">
        <title>Genome of Chryseobacterium piperi CTM.</title>
        <authorList>
            <person name="Pipes S.E."/>
            <person name="Stropko S.J."/>
            <person name="Newman J.D."/>
        </authorList>
    </citation>
    <scope>NUCLEOTIDE SEQUENCE [LARGE SCALE GENOMIC DNA]</scope>
    <source>
        <strain evidence="1 2">CTM</strain>
    </source>
</reference>
<sequence>MIHTKKQIEDLVRKLMKDVKRNYLEKNEIYISFETNHKIPVLNKVVNNCWQIAVDVHDDQSNKDEPASILLYINDTTLDFEGYLDGSMGRPIPLLPKKDSDGIFYLDKF</sequence>
<evidence type="ECO:0000313" key="1">
    <source>
        <dbReference type="EMBL" id="KFF30379.1"/>
    </source>
</evidence>
<keyword evidence="2" id="KW-1185">Reference proteome</keyword>
<dbReference type="EMBL" id="JPRJ01000001">
    <property type="protein sequence ID" value="KFF30379.1"/>
    <property type="molecule type" value="Genomic_DNA"/>
</dbReference>
<evidence type="ECO:0000313" key="2">
    <source>
        <dbReference type="Proteomes" id="UP000028709"/>
    </source>
</evidence>
<protein>
    <submittedName>
        <fullName evidence="1">Uncharacterized protein</fullName>
    </submittedName>
</protein>
<name>A0A086BN65_9FLAO</name>
<gene>
    <name evidence="1" type="ORF">IQ37_00965</name>
</gene>
<accession>A0A086BN65</accession>
<dbReference type="RefSeq" id="WP_034680690.1">
    <property type="nucleotide sequence ID" value="NZ_CP023049.2"/>
</dbReference>